<proteinExistence type="predicted"/>
<accession>M7NA82</accession>
<dbReference type="InterPro" id="IPR001466">
    <property type="entry name" value="Beta-lactam-related"/>
</dbReference>
<feature type="domain" description="Beta-lactamase-related" evidence="2">
    <location>
        <begin position="69"/>
        <end position="299"/>
    </location>
</feature>
<dbReference type="PANTHER" id="PTHR46825">
    <property type="entry name" value="D-ALANYL-D-ALANINE-CARBOXYPEPTIDASE/ENDOPEPTIDASE AMPH"/>
    <property type="match status" value="1"/>
</dbReference>
<keyword evidence="1" id="KW-1133">Transmembrane helix</keyword>
<dbReference type="EMBL" id="ANLA01000008">
    <property type="protein sequence ID" value="EMQ95378.1"/>
    <property type="molecule type" value="Genomic_DNA"/>
</dbReference>
<feature type="transmembrane region" description="Helical" evidence="1">
    <location>
        <begin position="36"/>
        <end position="58"/>
    </location>
</feature>
<feature type="transmembrane region" description="Helical" evidence="1">
    <location>
        <begin position="6"/>
        <end position="24"/>
    </location>
</feature>
<evidence type="ECO:0000313" key="4">
    <source>
        <dbReference type="Proteomes" id="UP000012024"/>
    </source>
</evidence>
<keyword evidence="3" id="KW-0121">Carboxypeptidase</keyword>
<dbReference type="GO" id="GO:0004180">
    <property type="term" value="F:carboxypeptidase activity"/>
    <property type="evidence" value="ECO:0007669"/>
    <property type="project" value="UniProtKB-KW"/>
</dbReference>
<dbReference type="Proteomes" id="UP000012024">
    <property type="component" value="Unassembled WGS sequence"/>
</dbReference>
<dbReference type="SUPFAM" id="SSF56601">
    <property type="entry name" value="beta-lactamase/transpeptidase-like"/>
    <property type="match status" value="1"/>
</dbReference>
<dbReference type="eggNOG" id="COG1680">
    <property type="taxonomic scope" value="Bacteria"/>
</dbReference>
<evidence type="ECO:0000259" key="2">
    <source>
        <dbReference type="Pfam" id="PF00144"/>
    </source>
</evidence>
<keyword evidence="3" id="KW-0378">Hydrolase</keyword>
<dbReference type="InterPro" id="IPR050491">
    <property type="entry name" value="AmpC-like"/>
</dbReference>
<dbReference type="Pfam" id="PF00144">
    <property type="entry name" value="Beta-lactamase"/>
    <property type="match status" value="1"/>
</dbReference>
<dbReference type="AlphaFoldDB" id="M7NA82"/>
<keyword evidence="1" id="KW-0472">Membrane</keyword>
<evidence type="ECO:0000256" key="1">
    <source>
        <dbReference type="SAM" id="Phobius"/>
    </source>
</evidence>
<keyword evidence="4" id="KW-1185">Reference proteome</keyword>
<evidence type="ECO:0000313" key="3">
    <source>
        <dbReference type="EMBL" id="EMQ95378.1"/>
    </source>
</evidence>
<name>M7NA82_9FLAO</name>
<dbReference type="PANTHER" id="PTHR46825:SF9">
    <property type="entry name" value="BETA-LACTAMASE-RELATED DOMAIN-CONTAINING PROTEIN"/>
    <property type="match status" value="1"/>
</dbReference>
<reference evidence="3 4" key="1">
    <citation type="submission" date="2012-12" db="EMBL/GenBank/DDBJ databases">
        <title>Genome assembly of Formosa sp. AK20.</title>
        <authorList>
            <person name="Kumar R."/>
            <person name="Khatri I."/>
            <person name="Vaidya B."/>
            <person name="Subramanian S."/>
            <person name="Pinnaka A."/>
        </authorList>
    </citation>
    <scope>NUCLEOTIDE SEQUENCE [LARGE SCALE GENOMIC DNA]</scope>
    <source>
        <strain evidence="3 4">AK20</strain>
    </source>
</reference>
<protein>
    <submittedName>
        <fullName evidence="3">D-alanyl-D-alanine carboxypeptidase</fullName>
    </submittedName>
</protein>
<dbReference type="InterPro" id="IPR012338">
    <property type="entry name" value="Beta-lactam/transpept-like"/>
</dbReference>
<sequence>MILGGFIIWIYILNELSILNNYHIMKQNKSKYMFRIILIVGSIASLFFVPWILVKAWILPLPNSVQEQLDQAVDHGFEGVVVYVNQTGKSSKKYASGWHNKEAEIPAKPDALYKIASISKLYDAVAVTKLVSKGRLSLDKTLADYLPDLIGRIENAEEITLRLMIQHRSGIPNFTDAPNFWAEPTETYEESLALIDGKSANFKPGKKYEYCNTNYLLINKIMDDVLGYPNFQFIQEEILKPLNLNNTFSSVSDVNIDDVMSGYHVGYPHDLKTNDYGMHATAEDVGKFIRALNDGSVFNNNEQDIYASIYKFEHDGWVPGYQSFAKYYKNTDTVIVAFYSTTDPKLLNWNLSQILNKRIYRIIKKSKSED</sequence>
<keyword evidence="1" id="KW-0812">Transmembrane</keyword>
<comment type="caution">
    <text evidence="3">The sequence shown here is derived from an EMBL/GenBank/DDBJ whole genome shotgun (WGS) entry which is preliminary data.</text>
</comment>
<gene>
    <name evidence="3" type="ORF">D778_02680</name>
</gene>
<keyword evidence="3" id="KW-0645">Protease</keyword>
<organism evidence="3 4">
    <name type="scientific">Xanthomarina gelatinilytica</name>
    <dbReference type="NCBI Taxonomy" id="1137281"/>
    <lineage>
        <taxon>Bacteria</taxon>
        <taxon>Pseudomonadati</taxon>
        <taxon>Bacteroidota</taxon>
        <taxon>Flavobacteriia</taxon>
        <taxon>Flavobacteriales</taxon>
        <taxon>Flavobacteriaceae</taxon>
        <taxon>Xanthomarina</taxon>
    </lineage>
</organism>
<dbReference type="Gene3D" id="3.40.710.10">
    <property type="entry name" value="DD-peptidase/beta-lactamase superfamily"/>
    <property type="match status" value="1"/>
</dbReference>
<dbReference type="PATRIC" id="fig|1137281.3.peg.1269"/>